<organism evidence="1 2">
    <name type="scientific">Trichonephila clavata</name>
    <name type="common">Joro spider</name>
    <name type="synonym">Nephila clavata</name>
    <dbReference type="NCBI Taxonomy" id="2740835"/>
    <lineage>
        <taxon>Eukaryota</taxon>
        <taxon>Metazoa</taxon>
        <taxon>Ecdysozoa</taxon>
        <taxon>Arthropoda</taxon>
        <taxon>Chelicerata</taxon>
        <taxon>Arachnida</taxon>
        <taxon>Araneae</taxon>
        <taxon>Araneomorphae</taxon>
        <taxon>Entelegynae</taxon>
        <taxon>Araneoidea</taxon>
        <taxon>Nephilidae</taxon>
        <taxon>Trichonephila</taxon>
    </lineage>
</organism>
<dbReference type="Proteomes" id="UP000887116">
    <property type="component" value="Unassembled WGS sequence"/>
</dbReference>
<protein>
    <submittedName>
        <fullName evidence="1">Uncharacterized protein</fullName>
    </submittedName>
</protein>
<reference evidence="1" key="1">
    <citation type="submission" date="2020-07" db="EMBL/GenBank/DDBJ databases">
        <title>Multicomponent nature underlies the extraordinary mechanical properties of spider dragline silk.</title>
        <authorList>
            <person name="Kono N."/>
            <person name="Nakamura H."/>
            <person name="Mori M."/>
            <person name="Yoshida Y."/>
            <person name="Ohtoshi R."/>
            <person name="Malay A.D."/>
            <person name="Moran D.A.P."/>
            <person name="Tomita M."/>
            <person name="Numata K."/>
            <person name="Arakawa K."/>
        </authorList>
    </citation>
    <scope>NUCLEOTIDE SEQUENCE</scope>
</reference>
<name>A0A8X6G9Z7_TRICU</name>
<gene>
    <name evidence="1" type="ORF">TNCT_87911</name>
</gene>
<comment type="caution">
    <text evidence="1">The sequence shown here is derived from an EMBL/GenBank/DDBJ whole genome shotgun (WGS) entry which is preliminary data.</text>
</comment>
<accession>A0A8X6G9Z7</accession>
<proteinExistence type="predicted"/>
<sequence length="95" mass="11351">MSLGMNHSCFSKTSKERRSVFRQEFHKGITKDVYCKKAMWCVWFNKVESSIEKSFYRKFFARGIDRLPSKEEEVIEEEQDFLEIRQANPNAGKEF</sequence>
<evidence type="ECO:0000313" key="1">
    <source>
        <dbReference type="EMBL" id="GFR00361.1"/>
    </source>
</evidence>
<dbReference type="AlphaFoldDB" id="A0A8X6G9Z7"/>
<keyword evidence="2" id="KW-1185">Reference proteome</keyword>
<dbReference type="EMBL" id="BMAO01034988">
    <property type="protein sequence ID" value="GFR00361.1"/>
    <property type="molecule type" value="Genomic_DNA"/>
</dbReference>
<evidence type="ECO:0000313" key="2">
    <source>
        <dbReference type="Proteomes" id="UP000887116"/>
    </source>
</evidence>